<keyword evidence="4" id="KW-1185">Reference proteome</keyword>
<dbReference type="PANTHER" id="PTHR13847:SF287">
    <property type="entry name" value="FAD-DEPENDENT OXIDOREDUCTASE DOMAIN-CONTAINING PROTEIN 1"/>
    <property type="match status" value="1"/>
</dbReference>
<protein>
    <submittedName>
        <fullName evidence="3">FAD-binding oxidoreductase</fullName>
    </submittedName>
</protein>
<keyword evidence="1" id="KW-0560">Oxidoreductase</keyword>
<evidence type="ECO:0000313" key="3">
    <source>
        <dbReference type="EMBL" id="MCP9272008.1"/>
    </source>
</evidence>
<dbReference type="Gene3D" id="3.50.50.60">
    <property type="entry name" value="FAD/NAD(P)-binding domain"/>
    <property type="match status" value="1"/>
</dbReference>
<dbReference type="EMBL" id="JANDBD010000003">
    <property type="protein sequence ID" value="MCP9272008.1"/>
    <property type="molecule type" value="Genomic_DNA"/>
</dbReference>
<gene>
    <name evidence="3" type="ORF">NM203_07400</name>
</gene>
<sequence length="400" mass="41477">MTRSDVADVVVVGGGTVGAWTAVLLAESGVGSVVLLEAATLGDGASSRAAGMVRAQGGTETAIRLGIRSQEFYAETGARFPLDCGFVAQGYLMPCFTETEVQQAHDRIALQQSLGLDVQWLSGDDLDTRHTGLAPGVTLGASYAPGDGYIDAPRNVLAYTAALVAHGVDVRERCGFTGLRTSGGRVVGVDTSDGPVDTDRVVLTGGPKLAAVGATAGGRVPAGGARHQVVVTAAPADIDINDVPMVFDVTSGIYWRPGEAGGVLWGMSNPDESPGKAVDFDTGYYRKARDRIEYLFPAVRGLGLRRSWAATIDYTPDHLPILGPLLADDGPVDGVVVASPAGHGMMWGPAVAQVAADVTLTGTCDWLDLTDLGLDRFDADGNSRVAPEPISLPFPEKASS</sequence>
<reference evidence="3 4" key="1">
    <citation type="submission" date="2022-06" db="EMBL/GenBank/DDBJ databases">
        <title>Mycolicibacterium sp. CAU 1645 isolated from seawater.</title>
        <authorList>
            <person name="Kim W."/>
        </authorList>
    </citation>
    <scope>NUCLEOTIDE SEQUENCE [LARGE SCALE GENOMIC DNA]</scope>
    <source>
        <strain evidence="3 4">CAU 1645</strain>
    </source>
</reference>
<accession>A0ABT1LYN6</accession>
<dbReference type="Pfam" id="PF01266">
    <property type="entry name" value="DAO"/>
    <property type="match status" value="1"/>
</dbReference>
<dbReference type="InterPro" id="IPR036188">
    <property type="entry name" value="FAD/NAD-bd_sf"/>
</dbReference>
<name>A0ABT1LYN6_9MYCO</name>
<organism evidence="3 4">
    <name type="scientific">Mycolicibacterium arenosum</name>
    <dbReference type="NCBI Taxonomy" id="2952157"/>
    <lineage>
        <taxon>Bacteria</taxon>
        <taxon>Bacillati</taxon>
        <taxon>Actinomycetota</taxon>
        <taxon>Actinomycetes</taxon>
        <taxon>Mycobacteriales</taxon>
        <taxon>Mycobacteriaceae</taxon>
        <taxon>Mycolicibacterium</taxon>
    </lineage>
</organism>
<evidence type="ECO:0000256" key="1">
    <source>
        <dbReference type="ARBA" id="ARBA00023002"/>
    </source>
</evidence>
<dbReference type="PANTHER" id="PTHR13847">
    <property type="entry name" value="SARCOSINE DEHYDROGENASE-RELATED"/>
    <property type="match status" value="1"/>
</dbReference>
<proteinExistence type="predicted"/>
<dbReference type="Gene3D" id="3.30.9.10">
    <property type="entry name" value="D-Amino Acid Oxidase, subunit A, domain 2"/>
    <property type="match status" value="1"/>
</dbReference>
<evidence type="ECO:0000259" key="2">
    <source>
        <dbReference type="Pfam" id="PF01266"/>
    </source>
</evidence>
<comment type="caution">
    <text evidence="3">The sequence shown here is derived from an EMBL/GenBank/DDBJ whole genome shotgun (WGS) entry which is preliminary data.</text>
</comment>
<dbReference type="Proteomes" id="UP001651690">
    <property type="component" value="Unassembled WGS sequence"/>
</dbReference>
<feature type="domain" description="FAD dependent oxidoreductase" evidence="2">
    <location>
        <begin position="8"/>
        <end position="357"/>
    </location>
</feature>
<evidence type="ECO:0000313" key="4">
    <source>
        <dbReference type="Proteomes" id="UP001651690"/>
    </source>
</evidence>
<dbReference type="SUPFAM" id="SSF51905">
    <property type="entry name" value="FAD/NAD(P)-binding domain"/>
    <property type="match status" value="1"/>
</dbReference>
<dbReference type="RefSeq" id="WP_255059187.1">
    <property type="nucleotide sequence ID" value="NZ_JANDBD010000003.1"/>
</dbReference>
<dbReference type="InterPro" id="IPR006076">
    <property type="entry name" value="FAD-dep_OxRdtase"/>
</dbReference>